<dbReference type="InterPro" id="IPR035973">
    <property type="entry name" value="Cyt_c_oxidase_su3-like_sf"/>
</dbReference>
<comment type="caution">
    <text evidence="10">The sequence shown here is derived from an EMBL/GenBank/DDBJ whole genome shotgun (WGS) entry which is preliminary data.</text>
</comment>
<feature type="transmembrane region" description="Helical" evidence="8">
    <location>
        <begin position="233"/>
        <end position="252"/>
    </location>
</feature>
<gene>
    <name evidence="10" type="ORF">ACFQMA_19410</name>
</gene>
<keyword evidence="11" id="KW-1185">Reference proteome</keyword>
<dbReference type="Gene3D" id="1.20.120.80">
    <property type="entry name" value="Cytochrome c oxidase, subunit III, four-helix bundle"/>
    <property type="match status" value="1"/>
</dbReference>
<dbReference type="InterPro" id="IPR013833">
    <property type="entry name" value="Cyt_c_oxidase_su3_a-hlx"/>
</dbReference>
<name>A0ABD5Y3T1_9EURY</name>
<keyword evidence="3" id="KW-1003">Cell membrane</keyword>
<evidence type="ECO:0000256" key="4">
    <source>
        <dbReference type="ARBA" id="ARBA00022692"/>
    </source>
</evidence>
<accession>A0ABD5Y3T1</accession>
<dbReference type="PANTHER" id="PTHR11403">
    <property type="entry name" value="CYTOCHROME C OXIDASE SUBUNIT III"/>
    <property type="match status" value="1"/>
</dbReference>
<dbReference type="GO" id="GO:0005886">
    <property type="term" value="C:plasma membrane"/>
    <property type="evidence" value="ECO:0007669"/>
    <property type="project" value="UniProtKB-SubCell"/>
</dbReference>
<evidence type="ECO:0000256" key="5">
    <source>
        <dbReference type="ARBA" id="ARBA00022989"/>
    </source>
</evidence>
<organism evidence="10 11">
    <name type="scientific">Halosimplex aquaticum</name>
    <dbReference type="NCBI Taxonomy" id="3026162"/>
    <lineage>
        <taxon>Archaea</taxon>
        <taxon>Methanobacteriati</taxon>
        <taxon>Methanobacteriota</taxon>
        <taxon>Stenosarchaea group</taxon>
        <taxon>Halobacteria</taxon>
        <taxon>Halobacteriales</taxon>
        <taxon>Haloarculaceae</taxon>
        <taxon>Halosimplex</taxon>
    </lineage>
</organism>
<sequence>MTGDGTAEAASVWPVPTALGVAGLYATAALAVLGDAVPPWSVAVAAALAVGSLAVGVGGWVCRWTLSGAGEPTRSRSLDVAVAAFLVTEAATFGCAFAAFLFLWAGPWSLRPLPPIRPPATLAATLVLLASSATLHEARAAARRDGTGAFDRYLSVTIGLGALFLVGQAGEYHELYAAGVTPTSGAYAAAFYGLTGLHGLHVLGGLGAMAALRAVGRRRGTASEQAAAAVGRYWHFVDAVWLVLVATLYVGVRVWP</sequence>
<feature type="transmembrane region" description="Helical" evidence="8">
    <location>
        <begin position="78"/>
        <end position="104"/>
    </location>
</feature>
<dbReference type="InterPro" id="IPR000298">
    <property type="entry name" value="Cyt_c_oxidase-like_su3"/>
</dbReference>
<evidence type="ECO:0000313" key="11">
    <source>
        <dbReference type="Proteomes" id="UP001596432"/>
    </source>
</evidence>
<feature type="transmembrane region" description="Helical" evidence="8">
    <location>
        <begin position="12"/>
        <end position="34"/>
    </location>
</feature>
<dbReference type="Proteomes" id="UP001596432">
    <property type="component" value="Unassembled WGS sequence"/>
</dbReference>
<dbReference type="RefSeq" id="WP_274323066.1">
    <property type="nucleotide sequence ID" value="NZ_CP118158.1"/>
</dbReference>
<dbReference type="InterPro" id="IPR024791">
    <property type="entry name" value="Cyt_c/ubiquinol_Oxase_su3"/>
</dbReference>
<feature type="domain" description="Heme-copper oxidase subunit III family profile" evidence="9">
    <location>
        <begin position="11"/>
        <end position="253"/>
    </location>
</feature>
<proteinExistence type="inferred from homology"/>
<dbReference type="EMBL" id="JBHTAS010000001">
    <property type="protein sequence ID" value="MFC7141990.1"/>
    <property type="molecule type" value="Genomic_DNA"/>
</dbReference>
<evidence type="ECO:0000256" key="6">
    <source>
        <dbReference type="ARBA" id="ARBA00023136"/>
    </source>
</evidence>
<keyword evidence="5 8" id="KW-1133">Transmembrane helix</keyword>
<evidence type="ECO:0000256" key="3">
    <source>
        <dbReference type="ARBA" id="ARBA00022475"/>
    </source>
</evidence>
<comment type="subcellular location">
    <subcellularLocation>
        <location evidence="1 7">Cell membrane</location>
        <topology evidence="1 7">Multi-pass membrane protein</topology>
    </subcellularLocation>
</comment>
<evidence type="ECO:0000256" key="8">
    <source>
        <dbReference type="SAM" id="Phobius"/>
    </source>
</evidence>
<feature type="transmembrane region" description="Helical" evidence="8">
    <location>
        <begin position="116"/>
        <end position="138"/>
    </location>
</feature>
<evidence type="ECO:0000256" key="1">
    <source>
        <dbReference type="ARBA" id="ARBA00004651"/>
    </source>
</evidence>
<dbReference type="CDD" id="cd00386">
    <property type="entry name" value="Heme_Cu_Oxidase_III_like"/>
    <property type="match status" value="1"/>
</dbReference>
<feature type="transmembrane region" description="Helical" evidence="8">
    <location>
        <begin position="150"/>
        <end position="169"/>
    </location>
</feature>
<dbReference type="PROSITE" id="PS50253">
    <property type="entry name" value="COX3"/>
    <property type="match status" value="1"/>
</dbReference>
<protein>
    <submittedName>
        <fullName evidence="10">Heme-copper oxidase subunit III</fullName>
    </submittedName>
</protein>
<feature type="transmembrane region" description="Helical" evidence="8">
    <location>
        <begin position="40"/>
        <end position="66"/>
    </location>
</feature>
<dbReference type="SUPFAM" id="SSF81452">
    <property type="entry name" value="Cytochrome c oxidase subunit III-like"/>
    <property type="match status" value="1"/>
</dbReference>
<evidence type="ECO:0000313" key="10">
    <source>
        <dbReference type="EMBL" id="MFC7141990.1"/>
    </source>
</evidence>
<dbReference type="PANTHER" id="PTHR11403:SF2">
    <property type="entry name" value="CYTOCHROME BO(3) UBIQUINOL OXIDASE SUBUNIT 3"/>
    <property type="match status" value="1"/>
</dbReference>
<keyword evidence="6 8" id="KW-0472">Membrane</keyword>
<dbReference type="Pfam" id="PF00510">
    <property type="entry name" value="COX3"/>
    <property type="match status" value="1"/>
</dbReference>
<evidence type="ECO:0000259" key="9">
    <source>
        <dbReference type="PROSITE" id="PS50253"/>
    </source>
</evidence>
<dbReference type="GeneID" id="78822322"/>
<dbReference type="AlphaFoldDB" id="A0ABD5Y3T1"/>
<evidence type="ECO:0000256" key="7">
    <source>
        <dbReference type="RuleBase" id="RU003376"/>
    </source>
</evidence>
<evidence type="ECO:0000256" key="2">
    <source>
        <dbReference type="ARBA" id="ARBA00010581"/>
    </source>
</evidence>
<feature type="transmembrane region" description="Helical" evidence="8">
    <location>
        <begin position="189"/>
        <end position="212"/>
    </location>
</feature>
<reference evidence="10 11" key="1">
    <citation type="journal article" date="2019" name="Int. J. Syst. Evol. Microbiol.">
        <title>The Global Catalogue of Microorganisms (GCM) 10K type strain sequencing project: providing services to taxonomists for standard genome sequencing and annotation.</title>
        <authorList>
            <consortium name="The Broad Institute Genomics Platform"/>
            <consortium name="The Broad Institute Genome Sequencing Center for Infectious Disease"/>
            <person name="Wu L."/>
            <person name="Ma J."/>
        </authorList>
    </citation>
    <scope>NUCLEOTIDE SEQUENCE [LARGE SCALE GENOMIC DNA]</scope>
    <source>
        <strain evidence="10 11">XZYJT29</strain>
    </source>
</reference>
<keyword evidence="4 7" id="KW-0812">Transmembrane</keyword>
<comment type="similarity">
    <text evidence="2 7">Belongs to the cytochrome c oxidase subunit 3 family.</text>
</comment>